<reference evidence="1" key="1">
    <citation type="journal article" date="2008" name="Proc. Natl. Acad. Sci. U.S.A.">
        <title>Whole-genome comparison of disease and carriage strains provides insights into virulence evolution in Neisseria meningitidis.</title>
        <authorList>
            <person name="Schoen C."/>
            <person name="Blom J."/>
            <person name="Claus H."/>
            <person name="Schramm-Glueck A."/>
            <person name="Brandt P."/>
            <person name="Mueller T."/>
            <person name="Goesmann A."/>
            <person name="Joseph B."/>
            <person name="Konietzny S."/>
            <person name="Kurzai O."/>
            <person name="Schmitt C."/>
            <person name="Friedrich T."/>
            <person name="Linke B."/>
            <person name="Vogel U."/>
            <person name="Frosch M."/>
        </authorList>
    </citation>
    <scope>NUCLEOTIDE SEQUENCE</scope>
    <source>
        <strain evidence="1">Alpha275</strain>
    </source>
</reference>
<dbReference type="EMBL" id="AM889138">
    <property type="protein sequence ID" value="CBA05232.1"/>
    <property type="molecule type" value="Genomic_DNA"/>
</dbReference>
<proteinExistence type="predicted"/>
<gene>
    <name evidence="1" type="ORF">NMW_0462</name>
</gene>
<protein>
    <submittedName>
        <fullName evidence="1">Uncharacterized protein</fullName>
    </submittedName>
</protein>
<evidence type="ECO:0000313" key="1">
    <source>
        <dbReference type="EMBL" id="CBA05232.1"/>
    </source>
</evidence>
<dbReference type="AlphaFoldDB" id="C6SHP3"/>
<organism evidence="1">
    <name type="scientific">Neisseria meningitidis alpha275</name>
    <dbReference type="NCBI Taxonomy" id="295996"/>
    <lineage>
        <taxon>Bacteria</taxon>
        <taxon>Pseudomonadati</taxon>
        <taxon>Pseudomonadota</taxon>
        <taxon>Betaproteobacteria</taxon>
        <taxon>Neisseriales</taxon>
        <taxon>Neisseriaceae</taxon>
        <taxon>Neisseria</taxon>
    </lineage>
</organism>
<sequence length="69" mass="7510">MGCFKFTGASGRISAKANFPAPFVGAGYRFIGCGAPVRTGFKALAEELGAFVFTLWKWTCRDASRWKTP</sequence>
<accession>C6SHP3</accession>
<name>C6SHP3_NEIME</name>